<feature type="domain" description="Rho-GAP" evidence="4">
    <location>
        <begin position="80"/>
        <end position="273"/>
    </location>
</feature>
<feature type="region of interest" description="Disordered" evidence="3">
    <location>
        <begin position="264"/>
        <end position="286"/>
    </location>
</feature>
<dbReference type="SMART" id="SM00324">
    <property type="entry name" value="RhoGAP"/>
    <property type="match status" value="2"/>
</dbReference>
<dbReference type="AlphaFoldDB" id="A0A8C8UQ23"/>
<organism evidence="5 6">
    <name type="scientific">Peromyscus maniculatus bairdii</name>
    <name type="common">Prairie deer mouse</name>
    <dbReference type="NCBI Taxonomy" id="230844"/>
    <lineage>
        <taxon>Eukaryota</taxon>
        <taxon>Metazoa</taxon>
        <taxon>Chordata</taxon>
        <taxon>Craniata</taxon>
        <taxon>Vertebrata</taxon>
        <taxon>Euteleostomi</taxon>
        <taxon>Mammalia</taxon>
        <taxon>Eutheria</taxon>
        <taxon>Euarchontoglires</taxon>
        <taxon>Glires</taxon>
        <taxon>Rodentia</taxon>
        <taxon>Myomorpha</taxon>
        <taxon>Muroidea</taxon>
        <taxon>Cricetidae</taxon>
        <taxon>Neotominae</taxon>
        <taxon>Peromyscus</taxon>
    </lineage>
</organism>
<proteinExistence type="predicted"/>
<name>A0A8C8UQ23_PERMB</name>
<reference evidence="5 6" key="1">
    <citation type="submission" date="2018-10" db="EMBL/GenBank/DDBJ databases">
        <title>Improved assembly of the deer mouse Peromyscus maniculatus genome.</title>
        <authorList>
            <person name="Lassance J.-M."/>
            <person name="Hoekstra H.E."/>
        </authorList>
    </citation>
    <scope>NUCLEOTIDE SEQUENCE [LARGE SCALE GENOMIC DNA]</scope>
</reference>
<evidence type="ECO:0000256" key="1">
    <source>
        <dbReference type="ARBA" id="ARBA00022468"/>
    </source>
</evidence>
<reference evidence="5" key="2">
    <citation type="submission" date="2025-08" db="UniProtKB">
        <authorList>
            <consortium name="Ensembl"/>
        </authorList>
    </citation>
    <scope>IDENTIFICATION</scope>
</reference>
<evidence type="ECO:0000256" key="3">
    <source>
        <dbReference type="SAM" id="MobiDB-lite"/>
    </source>
</evidence>
<keyword evidence="6" id="KW-1185">Reference proteome</keyword>
<accession>A0A8C8UQ23</accession>
<dbReference type="GO" id="GO:0005096">
    <property type="term" value="F:GTPase activator activity"/>
    <property type="evidence" value="ECO:0007669"/>
    <property type="project" value="UniProtKB-KW"/>
</dbReference>
<dbReference type="Pfam" id="PF00620">
    <property type="entry name" value="RhoGAP"/>
    <property type="match status" value="2"/>
</dbReference>
<dbReference type="PANTHER" id="PTHR23179">
    <property type="entry name" value="T-CELL ACTIVATION RHO GTPASE ACTIVATING PROTEIN-RELATED"/>
    <property type="match status" value="1"/>
</dbReference>
<dbReference type="SUPFAM" id="SSF48350">
    <property type="entry name" value="GTPase activation domain, GAP"/>
    <property type="match status" value="2"/>
</dbReference>
<dbReference type="Ensembl" id="ENSPEMT00000037002.1">
    <property type="protein sequence ID" value="ENSPEMP00000033881.1"/>
    <property type="gene ID" value="ENSPEMG00000025453.1"/>
</dbReference>
<evidence type="ECO:0000256" key="2">
    <source>
        <dbReference type="ARBA" id="ARBA00022553"/>
    </source>
</evidence>
<sequence>MITSLYALHQVHYKLGICDKGYINETTLCNDLISSLDTEEPTVKRRWPFISWLFHKGSVPHQDQVCTALPVVKTGKLFGKDLTAICEDGNLPTAILDILSFIGVRGPITEGIFSIPGKIRPFLSLKERLDSGTEVNLNNESVPVVASILKEFLRNIPGSVLTSRLYDEWLGVLDQVYEEKKVAAVQSLLEQLPQLNAILLKQLFRILYKIERNSEVNHMTSSNLAICIALCILCLPSSCNSRLADITKKKAYNSLDTPTDIVETEEKEQEDNLCPSGRTRPTGNDAVPISPTALLHSEGIIDSEEHVKMSLIHLMITWGSDISQDNVCLIPPAPNEEHPTGNSDNPLDMLSIIEEKGLHTEKTFRTMSNKSFRTLKEKLDNGEEVNLTEESVLVVASVLKEFVRHIQGSLLCSDLYEKWLEVPDKGFLNQNIAAIQSLLSQIPKPNFILLRHLMSVLYKIKSHSSINHMDAYGLSVRIAPNLLWRPTSYSSGFGDDLSKKVRVLKETKH</sequence>
<protein>
    <recommendedName>
        <fullName evidence="4">Rho-GAP domain-containing protein</fullName>
    </recommendedName>
</protein>
<evidence type="ECO:0000313" key="6">
    <source>
        <dbReference type="Proteomes" id="UP000694547"/>
    </source>
</evidence>
<dbReference type="PROSITE" id="PS50238">
    <property type="entry name" value="RHOGAP"/>
    <property type="match status" value="2"/>
</dbReference>
<dbReference type="GO" id="GO:0035023">
    <property type="term" value="P:regulation of Rho protein signal transduction"/>
    <property type="evidence" value="ECO:0007669"/>
    <property type="project" value="InterPro"/>
</dbReference>
<reference evidence="5" key="3">
    <citation type="submission" date="2025-09" db="UniProtKB">
        <authorList>
            <consortium name="Ensembl"/>
        </authorList>
    </citation>
    <scope>IDENTIFICATION</scope>
</reference>
<dbReference type="CDD" id="cd04402">
    <property type="entry name" value="RhoGAP_ARHGAP20"/>
    <property type="match status" value="1"/>
</dbReference>
<keyword evidence="2" id="KW-0597">Phosphoprotein</keyword>
<evidence type="ECO:0000259" key="4">
    <source>
        <dbReference type="PROSITE" id="PS50238"/>
    </source>
</evidence>
<dbReference type="InterPro" id="IPR000198">
    <property type="entry name" value="RhoGAP_dom"/>
</dbReference>
<dbReference type="Gene3D" id="1.10.555.10">
    <property type="entry name" value="Rho GTPase activation protein"/>
    <property type="match status" value="2"/>
</dbReference>
<evidence type="ECO:0000313" key="5">
    <source>
        <dbReference type="Ensembl" id="ENSPEMP00000033881.1"/>
    </source>
</evidence>
<dbReference type="GeneTree" id="ENSGT00940000163685"/>
<keyword evidence="1" id="KW-0343">GTPase activation</keyword>
<dbReference type="InterPro" id="IPR008936">
    <property type="entry name" value="Rho_GTPase_activation_prot"/>
</dbReference>
<dbReference type="InterPro" id="IPR047886">
    <property type="entry name" value="ARHGAP20-like_RhoGAP"/>
</dbReference>
<dbReference type="Proteomes" id="UP000694547">
    <property type="component" value="Chromosome 6"/>
</dbReference>
<dbReference type="GO" id="GO:0007165">
    <property type="term" value="P:signal transduction"/>
    <property type="evidence" value="ECO:0007669"/>
    <property type="project" value="InterPro"/>
</dbReference>
<dbReference type="PANTHER" id="PTHR23179:SF37">
    <property type="entry name" value="1700006A11RIK PROTEIN"/>
    <property type="match status" value="1"/>
</dbReference>
<feature type="domain" description="Rho-GAP" evidence="4">
    <location>
        <begin position="333"/>
        <end position="509"/>
    </location>
</feature>